<feature type="compositionally biased region" description="Basic and acidic residues" evidence="1">
    <location>
        <begin position="1"/>
        <end position="28"/>
    </location>
</feature>
<dbReference type="Proteomes" id="UP001140206">
    <property type="component" value="Chromosome 4"/>
</dbReference>
<proteinExistence type="predicted"/>
<dbReference type="InterPro" id="IPR024752">
    <property type="entry name" value="Myb/SANT-like_dom"/>
</dbReference>
<comment type="caution">
    <text evidence="3">The sequence shown here is derived from an EMBL/GenBank/DDBJ whole genome shotgun (WGS) entry which is preliminary data.</text>
</comment>
<feature type="domain" description="Myb/SANT-like" evidence="2">
    <location>
        <begin position="34"/>
        <end position="127"/>
    </location>
</feature>
<evidence type="ECO:0000313" key="3">
    <source>
        <dbReference type="EMBL" id="KAJ4767455.1"/>
    </source>
</evidence>
<feature type="region of interest" description="Disordered" evidence="1">
    <location>
        <begin position="1"/>
        <end position="30"/>
    </location>
</feature>
<evidence type="ECO:0000313" key="4">
    <source>
        <dbReference type="Proteomes" id="UP001140206"/>
    </source>
</evidence>
<dbReference type="AlphaFoldDB" id="A0AAV8DHH0"/>
<protein>
    <submittedName>
        <fullName evidence="3">Myb/SANT-like DNA-binding domain protein</fullName>
    </submittedName>
</protein>
<gene>
    <name evidence="3" type="ORF">LUZ62_077830</name>
</gene>
<dbReference type="PANTHER" id="PTHR46929:SF3">
    <property type="entry name" value="MYB_SANT-LIKE DOMAIN-CONTAINING PROTEIN"/>
    <property type="match status" value="1"/>
</dbReference>
<evidence type="ECO:0000256" key="1">
    <source>
        <dbReference type="SAM" id="MobiDB-lite"/>
    </source>
</evidence>
<sequence>MEELGITREENGSNEKLVDENQPDEKPLEGGYFTWSKTMDTFLLEVLREQQLKGLKDDRNFQGEAYRIAIKAINAKFNIKITKEKIMNRLKTMKDNMNLGVAALKKSGLTWNNSTKKVQAALKVWDDLIKANPRMRKIRDKEILNFELLCDIFEKERAHGEPASTAKEMLKNWDKEPITIDEVDQLQAENVVVLDSENVNFGTQNGVSNGASPSTKNLKKSASKLGVKRKYEDVDLTCADSKIASNPVEEGLKNATMSMNEIARQLAVANECFMKSNSRVYSGAEIYAELKRIGVPSDKMIGTFRLLKSDKEELDIFFGFPNEHKRDWLLQHDVDCDPPKY</sequence>
<dbReference type="GO" id="GO:0003677">
    <property type="term" value="F:DNA binding"/>
    <property type="evidence" value="ECO:0007669"/>
    <property type="project" value="UniProtKB-KW"/>
</dbReference>
<accession>A0AAV8DHH0</accession>
<dbReference type="EMBL" id="JAMFTS010000004">
    <property type="protein sequence ID" value="KAJ4767455.1"/>
    <property type="molecule type" value="Genomic_DNA"/>
</dbReference>
<reference evidence="3" key="1">
    <citation type="submission" date="2022-08" db="EMBL/GenBank/DDBJ databases">
        <authorList>
            <person name="Marques A."/>
        </authorList>
    </citation>
    <scope>NUCLEOTIDE SEQUENCE</scope>
    <source>
        <strain evidence="3">RhyPub2mFocal</strain>
        <tissue evidence="3">Leaves</tissue>
    </source>
</reference>
<name>A0AAV8DHH0_9POAL</name>
<organism evidence="3 4">
    <name type="scientific">Rhynchospora pubera</name>
    <dbReference type="NCBI Taxonomy" id="906938"/>
    <lineage>
        <taxon>Eukaryota</taxon>
        <taxon>Viridiplantae</taxon>
        <taxon>Streptophyta</taxon>
        <taxon>Embryophyta</taxon>
        <taxon>Tracheophyta</taxon>
        <taxon>Spermatophyta</taxon>
        <taxon>Magnoliopsida</taxon>
        <taxon>Liliopsida</taxon>
        <taxon>Poales</taxon>
        <taxon>Cyperaceae</taxon>
        <taxon>Cyperoideae</taxon>
        <taxon>Rhynchosporeae</taxon>
        <taxon>Rhynchospora</taxon>
    </lineage>
</organism>
<evidence type="ECO:0000259" key="2">
    <source>
        <dbReference type="Pfam" id="PF12776"/>
    </source>
</evidence>
<keyword evidence="3" id="KW-0238">DNA-binding</keyword>
<dbReference type="PANTHER" id="PTHR46929">
    <property type="entry name" value="EXPRESSED PROTEIN"/>
    <property type="match status" value="1"/>
</dbReference>
<dbReference type="Pfam" id="PF12776">
    <property type="entry name" value="Myb_DNA-bind_3"/>
    <property type="match status" value="1"/>
</dbReference>
<keyword evidence="4" id="KW-1185">Reference proteome</keyword>